<keyword evidence="3" id="KW-0964">Secreted</keyword>
<dbReference type="GO" id="GO:0016020">
    <property type="term" value="C:membrane"/>
    <property type="evidence" value="ECO:0007669"/>
    <property type="project" value="UniProtKB-SubCell"/>
</dbReference>
<evidence type="ECO:0000256" key="3">
    <source>
        <dbReference type="ARBA" id="ARBA00022525"/>
    </source>
</evidence>
<accession>A0A0W7WIV6</accession>
<dbReference type="OrthoDB" id="9342475at2"/>
<dbReference type="Pfam" id="PF00353">
    <property type="entry name" value="HemolysinCabind"/>
    <property type="match status" value="5"/>
</dbReference>
<proteinExistence type="predicted"/>
<dbReference type="Gene3D" id="2.150.10.10">
    <property type="entry name" value="Serralysin-like metalloprotease, C-terminal"/>
    <property type="match status" value="5"/>
</dbReference>
<keyword evidence="5" id="KW-0677">Repeat</keyword>
<feature type="region of interest" description="Disordered" evidence="8">
    <location>
        <begin position="370"/>
        <end position="435"/>
    </location>
</feature>
<keyword evidence="6" id="KW-0843">Virulence</keyword>
<evidence type="ECO:0000313" key="9">
    <source>
        <dbReference type="EMBL" id="KUF10436.1"/>
    </source>
</evidence>
<evidence type="ECO:0000256" key="8">
    <source>
        <dbReference type="SAM" id="MobiDB-lite"/>
    </source>
</evidence>
<dbReference type="STRING" id="1685382.AVJ23_11125"/>
<keyword evidence="10" id="KW-1185">Reference proteome</keyword>
<dbReference type="InterPro" id="IPR011049">
    <property type="entry name" value="Serralysin-like_metalloprot_C"/>
</dbReference>
<feature type="region of interest" description="Disordered" evidence="8">
    <location>
        <begin position="171"/>
        <end position="262"/>
    </location>
</feature>
<dbReference type="SUPFAM" id="SSF51120">
    <property type="entry name" value="beta-Roll"/>
    <property type="match status" value="4"/>
</dbReference>
<sequence>MAIINETSDSNINAWATGSFSIGFDDTFTGTIGGLDTQDGINLPVLEGGKTYTITATVDDISGFHALVVVNPMNFHSFGYHLTDGVPHTQGQQMHYTGFLQLEDIRVDGNTIEMDFTPTNTQWFSLAIQGDALQPNESYSIQIAEADPYQVTEEADDVTGLPTADDVNLLGGDDTMVANGGDDSVFGQAGNDEITGGDGNDQLNGGADDDLLSGDAGNDTVLGGQGDDSLSGGADNDSVNGGDGADTLEGGDGDDMLVGGKDGDVVDAGAGADTLEGGLGNDTMTGGSGADLFVIVPGAGQDLITDFQSGTDQIDVTRLGISSLSEMTITDDGTDTVVDFGGGNTLKLANTLAADLDAADFGMVADPITGTAGNDKLTGTGSDDVISAGDGRDKVAGGAGNDALDGGDDKDTLTGGAGDDTILGGQGNDKINGDAGADSLDGGHRNDVISGGDGDDVLLGGNGNDKLFGDAGADTIEGGRGRDLLTGGSEADSFVFGTKAGDDTITDFEDGVDVIDLTGLAGAGITGFGDLTVTQVGANVVIDLDANNDLTLLNMSAGDLDASDFLF</sequence>
<evidence type="ECO:0000256" key="6">
    <source>
        <dbReference type="ARBA" id="ARBA00023026"/>
    </source>
</evidence>
<dbReference type="PANTHER" id="PTHR38340:SF1">
    <property type="entry name" value="S-LAYER PROTEIN"/>
    <property type="match status" value="1"/>
</dbReference>
<dbReference type="EMBL" id="LPXO01000006">
    <property type="protein sequence ID" value="KUF10436.1"/>
    <property type="molecule type" value="Genomic_DNA"/>
</dbReference>
<dbReference type="GO" id="GO:0005509">
    <property type="term" value="F:calcium ion binding"/>
    <property type="evidence" value="ECO:0007669"/>
    <property type="project" value="InterPro"/>
</dbReference>
<comment type="subcellular location">
    <subcellularLocation>
        <location evidence="1">Membrane</location>
    </subcellularLocation>
    <subcellularLocation>
        <location evidence="2">Secreted</location>
    </subcellularLocation>
</comment>
<evidence type="ECO:0000256" key="2">
    <source>
        <dbReference type="ARBA" id="ARBA00004613"/>
    </source>
</evidence>
<dbReference type="InterPro" id="IPR001343">
    <property type="entry name" value="Hemolysn_Ca-bd"/>
</dbReference>
<dbReference type="PRINTS" id="PR00313">
    <property type="entry name" value="CABNDNGRPT"/>
</dbReference>
<protein>
    <submittedName>
        <fullName evidence="9">Uncharacterized protein</fullName>
    </submittedName>
</protein>
<dbReference type="RefSeq" id="WP_058862276.1">
    <property type="nucleotide sequence ID" value="NZ_LPXO01000006.1"/>
</dbReference>
<keyword evidence="4" id="KW-0800">Toxin</keyword>
<name>A0A0W7WIV6_9RHOB</name>
<dbReference type="PRINTS" id="PR01488">
    <property type="entry name" value="RTXTOXINA"/>
</dbReference>
<dbReference type="AlphaFoldDB" id="A0A0W7WIV6"/>
<evidence type="ECO:0000256" key="1">
    <source>
        <dbReference type="ARBA" id="ARBA00004370"/>
    </source>
</evidence>
<dbReference type="InterPro" id="IPR018511">
    <property type="entry name" value="Hemolysin-typ_Ca-bd_CS"/>
</dbReference>
<gene>
    <name evidence="9" type="ORF">AVJ23_11125</name>
</gene>
<dbReference type="PROSITE" id="PS00330">
    <property type="entry name" value="HEMOLYSIN_CALCIUM"/>
    <property type="match status" value="3"/>
</dbReference>
<evidence type="ECO:0000256" key="7">
    <source>
        <dbReference type="ARBA" id="ARBA00023136"/>
    </source>
</evidence>
<evidence type="ECO:0000313" key="10">
    <source>
        <dbReference type="Proteomes" id="UP000054396"/>
    </source>
</evidence>
<dbReference type="InterPro" id="IPR050557">
    <property type="entry name" value="RTX_toxin/Mannuronan_C5-epim"/>
</dbReference>
<keyword evidence="7" id="KW-0472">Membrane</keyword>
<dbReference type="PANTHER" id="PTHR38340">
    <property type="entry name" value="S-LAYER PROTEIN"/>
    <property type="match status" value="1"/>
</dbReference>
<evidence type="ECO:0000256" key="4">
    <source>
        <dbReference type="ARBA" id="ARBA00022656"/>
    </source>
</evidence>
<dbReference type="InterPro" id="IPR003995">
    <property type="entry name" value="RTX_toxin_determinant-A"/>
</dbReference>
<organism evidence="9 10">
    <name type="scientific">Pseudoponticoccus marisrubri</name>
    <dbReference type="NCBI Taxonomy" id="1685382"/>
    <lineage>
        <taxon>Bacteria</taxon>
        <taxon>Pseudomonadati</taxon>
        <taxon>Pseudomonadota</taxon>
        <taxon>Alphaproteobacteria</taxon>
        <taxon>Rhodobacterales</taxon>
        <taxon>Roseobacteraceae</taxon>
        <taxon>Pseudoponticoccus</taxon>
    </lineage>
</organism>
<dbReference type="Proteomes" id="UP000054396">
    <property type="component" value="Unassembled WGS sequence"/>
</dbReference>
<evidence type="ECO:0000256" key="5">
    <source>
        <dbReference type="ARBA" id="ARBA00022737"/>
    </source>
</evidence>
<dbReference type="GO" id="GO:0005576">
    <property type="term" value="C:extracellular region"/>
    <property type="evidence" value="ECO:0007669"/>
    <property type="project" value="UniProtKB-SubCell"/>
</dbReference>
<dbReference type="GO" id="GO:0090729">
    <property type="term" value="F:toxin activity"/>
    <property type="evidence" value="ECO:0007669"/>
    <property type="project" value="UniProtKB-KW"/>
</dbReference>
<reference evidence="9 10" key="1">
    <citation type="submission" date="2015-12" db="EMBL/GenBank/DDBJ databases">
        <authorList>
            <person name="Shamseldin A."/>
            <person name="Moawad H."/>
            <person name="Abd El-Rahim W.M."/>
            <person name="Sadowsky M.J."/>
        </authorList>
    </citation>
    <scope>NUCLEOTIDE SEQUENCE [LARGE SCALE GENOMIC DNA]</scope>
    <source>
        <strain evidence="9 10">SJ5A-1</strain>
    </source>
</reference>
<comment type="caution">
    <text evidence="9">The sequence shown here is derived from an EMBL/GenBank/DDBJ whole genome shotgun (WGS) entry which is preliminary data.</text>
</comment>